<evidence type="ECO:0000256" key="2">
    <source>
        <dbReference type="ARBA" id="ARBA00023125"/>
    </source>
</evidence>
<accession>A0A2H1JQY9</accession>
<evidence type="ECO:0000313" key="6">
    <source>
        <dbReference type="Proteomes" id="UP000234433"/>
    </source>
</evidence>
<protein>
    <submittedName>
        <fullName evidence="5">GntR family transcriptional regulator</fullName>
    </submittedName>
</protein>
<gene>
    <name evidence="5" type="ORF">BANT918_01797</name>
</gene>
<dbReference type="Gene3D" id="3.40.1410.10">
    <property type="entry name" value="Chorismate lyase-like"/>
    <property type="match status" value="1"/>
</dbReference>
<organism evidence="5 6">
    <name type="scientific">Brevibacterium antiquum CNRZ 918</name>
    <dbReference type="NCBI Taxonomy" id="1255637"/>
    <lineage>
        <taxon>Bacteria</taxon>
        <taxon>Bacillati</taxon>
        <taxon>Actinomycetota</taxon>
        <taxon>Actinomycetes</taxon>
        <taxon>Micrococcales</taxon>
        <taxon>Brevibacteriaceae</taxon>
        <taxon>Brevibacterium</taxon>
    </lineage>
</organism>
<dbReference type="RefSeq" id="WP_233429515.1">
    <property type="nucleotide sequence ID" value="NZ_FXZD01000005.1"/>
</dbReference>
<evidence type="ECO:0000256" key="3">
    <source>
        <dbReference type="ARBA" id="ARBA00023163"/>
    </source>
</evidence>
<dbReference type="GO" id="GO:0003700">
    <property type="term" value="F:DNA-binding transcription factor activity"/>
    <property type="evidence" value="ECO:0007669"/>
    <property type="project" value="InterPro"/>
</dbReference>
<dbReference type="PANTHER" id="PTHR44846:SF1">
    <property type="entry name" value="MANNOSYL-D-GLYCERATE TRANSPORT_METABOLISM SYSTEM REPRESSOR MNGR-RELATED"/>
    <property type="match status" value="1"/>
</dbReference>
<sequence>MTDAESLLSTPLSTTAGQPMRVAVYSRIAQGIRSGAFPVGSALPRETEIGTALRVSRTVIREALMLLEEDGLIRTRRGVGRFVTASAPRLGLEGLRPFEVVLAGEQSPLTVDASPMLLQPNTEFVSDHLNLEAEANAWFRESVLHRAGEPVAIVQEHLPAGRYLSDSHPLISAALPRAAEAQATLLAGIQELCGPVLTMASCQITPSIIGASRGEQLNLLETDPVLILTQVAEADSARVYLAKCIISSIVGPLTVIQSPTA</sequence>
<dbReference type="CDD" id="cd07377">
    <property type="entry name" value="WHTH_GntR"/>
    <property type="match status" value="1"/>
</dbReference>
<dbReference type="GO" id="GO:0045892">
    <property type="term" value="P:negative regulation of DNA-templated transcription"/>
    <property type="evidence" value="ECO:0007669"/>
    <property type="project" value="TreeGrafter"/>
</dbReference>
<keyword evidence="3" id="KW-0804">Transcription</keyword>
<dbReference type="InterPro" id="IPR050679">
    <property type="entry name" value="Bact_HTH_transcr_reg"/>
</dbReference>
<reference evidence="5 6" key="1">
    <citation type="submission" date="2017-03" db="EMBL/GenBank/DDBJ databases">
        <authorList>
            <person name="Afonso C.L."/>
            <person name="Miller P.J."/>
            <person name="Scott M.A."/>
            <person name="Spackman E."/>
            <person name="Goraichik I."/>
            <person name="Dimitrov K.M."/>
            <person name="Suarez D.L."/>
            <person name="Swayne D.E."/>
        </authorList>
    </citation>
    <scope>NUCLEOTIDE SEQUENCE [LARGE SCALE GENOMIC DNA]</scope>
    <source>
        <strain evidence="5 6">CNRZ 918</strain>
    </source>
</reference>
<dbReference type="EMBL" id="FXZD01000005">
    <property type="protein sequence ID" value="SMX89851.1"/>
    <property type="molecule type" value="Genomic_DNA"/>
</dbReference>
<evidence type="ECO:0000313" key="5">
    <source>
        <dbReference type="EMBL" id="SMX89851.1"/>
    </source>
</evidence>
<proteinExistence type="predicted"/>
<dbReference type="PANTHER" id="PTHR44846">
    <property type="entry name" value="MANNOSYL-D-GLYCERATE TRANSPORT/METABOLISM SYSTEM REPRESSOR MNGR-RELATED"/>
    <property type="match status" value="1"/>
</dbReference>
<feature type="domain" description="HTH gntR-type" evidence="4">
    <location>
        <begin position="18"/>
        <end position="86"/>
    </location>
</feature>
<name>A0A2H1JQY9_9MICO</name>
<dbReference type="InterPro" id="IPR036390">
    <property type="entry name" value="WH_DNA-bd_sf"/>
</dbReference>
<dbReference type="PROSITE" id="PS50949">
    <property type="entry name" value="HTH_GNTR"/>
    <property type="match status" value="1"/>
</dbReference>
<dbReference type="AlphaFoldDB" id="A0A2H1JQY9"/>
<dbReference type="InterPro" id="IPR000524">
    <property type="entry name" value="Tscrpt_reg_HTH_GntR"/>
</dbReference>
<dbReference type="Pfam" id="PF00392">
    <property type="entry name" value="GntR"/>
    <property type="match status" value="1"/>
</dbReference>
<evidence type="ECO:0000259" key="4">
    <source>
        <dbReference type="PROSITE" id="PS50949"/>
    </source>
</evidence>
<dbReference type="InterPro" id="IPR036388">
    <property type="entry name" value="WH-like_DNA-bd_sf"/>
</dbReference>
<dbReference type="SUPFAM" id="SSF46785">
    <property type="entry name" value="Winged helix' DNA-binding domain"/>
    <property type="match status" value="1"/>
</dbReference>
<dbReference type="Proteomes" id="UP000234433">
    <property type="component" value="Unassembled WGS sequence"/>
</dbReference>
<dbReference type="InterPro" id="IPR028978">
    <property type="entry name" value="Chorismate_lyase_/UTRA_dom_sf"/>
</dbReference>
<dbReference type="Gene3D" id="1.10.10.10">
    <property type="entry name" value="Winged helix-like DNA-binding domain superfamily/Winged helix DNA-binding domain"/>
    <property type="match status" value="1"/>
</dbReference>
<dbReference type="SMART" id="SM00345">
    <property type="entry name" value="HTH_GNTR"/>
    <property type="match status" value="1"/>
</dbReference>
<keyword evidence="1" id="KW-0805">Transcription regulation</keyword>
<keyword evidence="2" id="KW-0238">DNA-binding</keyword>
<dbReference type="GO" id="GO:0003677">
    <property type="term" value="F:DNA binding"/>
    <property type="evidence" value="ECO:0007669"/>
    <property type="project" value="UniProtKB-KW"/>
</dbReference>
<evidence type="ECO:0000256" key="1">
    <source>
        <dbReference type="ARBA" id="ARBA00023015"/>
    </source>
</evidence>
<dbReference type="SUPFAM" id="SSF64288">
    <property type="entry name" value="Chorismate lyase-like"/>
    <property type="match status" value="1"/>
</dbReference>
<dbReference type="PRINTS" id="PR00035">
    <property type="entry name" value="HTHGNTR"/>
</dbReference>